<evidence type="ECO:0000256" key="1">
    <source>
        <dbReference type="ARBA" id="ARBA00004571"/>
    </source>
</evidence>
<keyword evidence="17" id="KW-1185">Reference proteome</keyword>
<keyword evidence="9 11" id="KW-0472">Membrane</keyword>
<keyword evidence="10 11" id="KW-0998">Cell outer membrane</keyword>
<dbReference type="OrthoDB" id="127311at2"/>
<dbReference type="InterPro" id="IPR012910">
    <property type="entry name" value="Plug_dom"/>
</dbReference>
<dbReference type="RefSeq" id="WP_160771828.1">
    <property type="nucleotide sequence ID" value="NZ_WTYV01000003.1"/>
</dbReference>
<evidence type="ECO:0000259" key="14">
    <source>
        <dbReference type="Pfam" id="PF00593"/>
    </source>
</evidence>
<protein>
    <submittedName>
        <fullName evidence="16">TonB-dependent receptor</fullName>
    </submittedName>
</protein>
<sequence length="740" mass="79566">MSITRYLAAASVLALALPQAAAAQDEAATSADTAGLGDIIVTAQRREENLQNVAVAATALDGEALADRGVINTLGLETIAPAVSITDAGITQAVNIRGIGLAAGSPNVTAGVATYVDGLFQPPIVQSNSFFDLAGVEVFRGPQGTFVGSNSTGGAIFLNSQKPEFGAVEGYAQAEAGSYDLFAVEGAVTVPLGEDLAFRAAGLHRQRDSYYTDVGPFANEAGRLDETAGRFTLRWQPGAFEALARVQINDRQTGGYAYRPIAGTQFGTYRTGDIYTLSFDTPTARRERAVQASLELRQELGDGTVLRSLSGFQHKRINALNDDDASQAPFLIPDPNGPPTIVGGEVSSDYFAGEKQYSQEINVISPTDGDLSWVVGGYFQRNLITVRIFQDQAGFPTDIFPDNKRTTLGLFGQVNYQLDPDLELQVGTRWSSYEASGTGEVLIGRGIPGFPPDGLPVADLSGRHKDDMVTGKVALNWTVDDGHLLYAFASRGYKPGGFNSATSRFAPETVWNYEVGLKSELFDRHIRTQVDAFYYDYNDFQFEILEPSTGFSGVENVAGGTIKGLEAQVQGRFGGLMLDGSVAYVKSNIDGLTFVNTRLVPSGTTVPQCPAGVPADPLVCFDYTPAIVTTQGGRSLYSPKWTYNASVAYEIELGGDMYLTPRVNYSHVGDRFTYLAYDPVTDLIEGYDLVSASLTLAMDPVTVEAYGTNLTRERYVSGQFGLNEFYGAPREFGVRVSARY</sequence>
<evidence type="ECO:0000256" key="5">
    <source>
        <dbReference type="ARBA" id="ARBA00022692"/>
    </source>
</evidence>
<comment type="caution">
    <text evidence="16">The sequence shown here is derived from an EMBL/GenBank/DDBJ whole genome shotgun (WGS) entry which is preliminary data.</text>
</comment>
<evidence type="ECO:0000256" key="3">
    <source>
        <dbReference type="ARBA" id="ARBA00022452"/>
    </source>
</evidence>
<keyword evidence="7" id="KW-0406">Ion transport</keyword>
<feature type="domain" description="TonB-dependent receptor-like beta-barrel" evidence="14">
    <location>
        <begin position="253"/>
        <end position="710"/>
    </location>
</feature>
<evidence type="ECO:0000256" key="4">
    <source>
        <dbReference type="ARBA" id="ARBA00022496"/>
    </source>
</evidence>
<dbReference type="EMBL" id="WTYV01000003">
    <property type="protein sequence ID" value="MXO71894.1"/>
    <property type="molecule type" value="Genomic_DNA"/>
</dbReference>
<evidence type="ECO:0000256" key="6">
    <source>
        <dbReference type="ARBA" id="ARBA00023004"/>
    </source>
</evidence>
<accession>A0A844YZK1</accession>
<dbReference type="AlphaFoldDB" id="A0A844YZK1"/>
<keyword evidence="16" id="KW-0675">Receptor</keyword>
<dbReference type="PROSITE" id="PS52016">
    <property type="entry name" value="TONB_DEPENDENT_REC_3"/>
    <property type="match status" value="1"/>
</dbReference>
<evidence type="ECO:0000256" key="8">
    <source>
        <dbReference type="ARBA" id="ARBA00023077"/>
    </source>
</evidence>
<dbReference type="Pfam" id="PF00593">
    <property type="entry name" value="TonB_dep_Rec_b-barrel"/>
    <property type="match status" value="1"/>
</dbReference>
<keyword evidence="2 11" id="KW-0813">Transport</keyword>
<feature type="signal peptide" evidence="13">
    <location>
        <begin position="1"/>
        <end position="23"/>
    </location>
</feature>
<evidence type="ECO:0000256" key="11">
    <source>
        <dbReference type="PROSITE-ProRule" id="PRU01360"/>
    </source>
</evidence>
<evidence type="ECO:0000256" key="9">
    <source>
        <dbReference type="ARBA" id="ARBA00023136"/>
    </source>
</evidence>
<dbReference type="GO" id="GO:0006826">
    <property type="term" value="P:iron ion transport"/>
    <property type="evidence" value="ECO:0007669"/>
    <property type="project" value="UniProtKB-KW"/>
</dbReference>
<keyword evidence="8 12" id="KW-0798">TonB box</keyword>
<keyword evidence="13" id="KW-0732">Signal</keyword>
<evidence type="ECO:0000313" key="17">
    <source>
        <dbReference type="Proteomes" id="UP000466966"/>
    </source>
</evidence>
<keyword evidence="5 11" id="KW-0812">Transmembrane</keyword>
<dbReference type="InterPro" id="IPR036942">
    <property type="entry name" value="Beta-barrel_TonB_sf"/>
</dbReference>
<evidence type="ECO:0000256" key="10">
    <source>
        <dbReference type="ARBA" id="ARBA00023237"/>
    </source>
</evidence>
<keyword evidence="4" id="KW-0410">Iron transport</keyword>
<dbReference type="Gene3D" id="2.40.170.20">
    <property type="entry name" value="TonB-dependent receptor, beta-barrel domain"/>
    <property type="match status" value="1"/>
</dbReference>
<evidence type="ECO:0000256" key="13">
    <source>
        <dbReference type="SAM" id="SignalP"/>
    </source>
</evidence>
<evidence type="ECO:0000256" key="7">
    <source>
        <dbReference type="ARBA" id="ARBA00023065"/>
    </source>
</evidence>
<name>A0A844YZK1_9SPHN</name>
<dbReference type="Pfam" id="PF07715">
    <property type="entry name" value="Plug"/>
    <property type="match status" value="1"/>
</dbReference>
<dbReference type="PANTHER" id="PTHR32552:SF81">
    <property type="entry name" value="TONB-DEPENDENT OUTER MEMBRANE RECEPTOR"/>
    <property type="match status" value="1"/>
</dbReference>
<feature type="chain" id="PRO_5033021857" evidence="13">
    <location>
        <begin position="24"/>
        <end position="740"/>
    </location>
</feature>
<gene>
    <name evidence="16" type="ORF">GRI99_09635</name>
</gene>
<comment type="subcellular location">
    <subcellularLocation>
        <location evidence="1 11">Cell outer membrane</location>
        <topology evidence="1 11">Multi-pass membrane protein</topology>
    </subcellularLocation>
</comment>
<keyword evidence="6" id="KW-0408">Iron</keyword>
<keyword evidence="3 11" id="KW-1134">Transmembrane beta strand</keyword>
<organism evidence="16 17">
    <name type="scientific">Alteraurantiacibacter buctensis</name>
    <dbReference type="NCBI Taxonomy" id="1503981"/>
    <lineage>
        <taxon>Bacteria</taxon>
        <taxon>Pseudomonadati</taxon>
        <taxon>Pseudomonadota</taxon>
        <taxon>Alphaproteobacteria</taxon>
        <taxon>Sphingomonadales</taxon>
        <taxon>Erythrobacteraceae</taxon>
        <taxon>Alteraurantiacibacter</taxon>
    </lineage>
</organism>
<evidence type="ECO:0000256" key="12">
    <source>
        <dbReference type="RuleBase" id="RU003357"/>
    </source>
</evidence>
<comment type="similarity">
    <text evidence="11 12">Belongs to the TonB-dependent receptor family.</text>
</comment>
<evidence type="ECO:0000313" key="16">
    <source>
        <dbReference type="EMBL" id="MXO71894.1"/>
    </source>
</evidence>
<proteinExistence type="inferred from homology"/>
<dbReference type="InterPro" id="IPR039426">
    <property type="entry name" value="TonB-dep_rcpt-like"/>
</dbReference>
<feature type="domain" description="TonB-dependent receptor plug" evidence="15">
    <location>
        <begin position="50"/>
        <end position="155"/>
    </location>
</feature>
<dbReference type="SUPFAM" id="SSF56935">
    <property type="entry name" value="Porins"/>
    <property type="match status" value="1"/>
</dbReference>
<dbReference type="InterPro" id="IPR000531">
    <property type="entry name" value="Beta-barrel_TonB"/>
</dbReference>
<dbReference type="Proteomes" id="UP000466966">
    <property type="component" value="Unassembled WGS sequence"/>
</dbReference>
<reference evidence="16 17" key="1">
    <citation type="submission" date="2019-12" db="EMBL/GenBank/DDBJ databases">
        <title>Genomic-based taxomic classification of the family Erythrobacteraceae.</title>
        <authorList>
            <person name="Xu L."/>
        </authorList>
    </citation>
    <scope>NUCLEOTIDE SEQUENCE [LARGE SCALE GENOMIC DNA]</scope>
    <source>
        <strain evidence="16 17">M0322</strain>
    </source>
</reference>
<evidence type="ECO:0000256" key="2">
    <source>
        <dbReference type="ARBA" id="ARBA00022448"/>
    </source>
</evidence>
<evidence type="ECO:0000259" key="15">
    <source>
        <dbReference type="Pfam" id="PF07715"/>
    </source>
</evidence>
<dbReference type="PANTHER" id="PTHR32552">
    <property type="entry name" value="FERRICHROME IRON RECEPTOR-RELATED"/>
    <property type="match status" value="1"/>
</dbReference>
<dbReference type="GO" id="GO:0009279">
    <property type="term" value="C:cell outer membrane"/>
    <property type="evidence" value="ECO:0007669"/>
    <property type="project" value="UniProtKB-SubCell"/>
</dbReference>